<feature type="region of interest" description="Disordered" evidence="1">
    <location>
        <begin position="1067"/>
        <end position="1086"/>
    </location>
</feature>
<dbReference type="EMBL" id="QICA01000025">
    <property type="protein sequence ID" value="RNL36081.1"/>
    <property type="molecule type" value="Genomic_DNA"/>
</dbReference>
<sequence>MKAMAQGFPYEFSKAKKVVASVVAAALVISFGNFALGGGKAIADDGTVEVRFNITAPGATVTLSTGEEFTAESDDNLYQAPTDVDLSFTAVSDDGAELKVTHDAPEPVEPQVQTMGSKQPSGNLVIGEPSSRDGFEDNSNANEEAAPEPEAEAASEEDAPVELSPVVRSSSEDEPIASTAEIFKQKAASGEEPVIVGQEDESAVQAEVMEDEAVPMAATPLAATGADEAVVETVVTPDDEGNYVIPAAALAAAAAQDAVIVVTIAAANDEGTIGSWDELTAALTGDETEAKLNKDIVASSDAITVAGTKTLDLNGHDITAQTMDNLFVVPEGASFTITDTSEKAVAKDVAIDDPEFDGKKIPSPADDLDGFKKMVGKKAVYEPNYRTLQYYVTKSYTNRPVKGQTEEYLYEHMIDLSAAGAIEVAQGKTLVQVNGGTLNVQGGRLTLIEGEHAIAMDGGTLTVDQNGFLTGSKGIDGAAINAQKATIIIDGNAVIAGNMVADDNNGGAIWIDKSDLTIQGKALLAANQAGEKVFADTTPGDMAGVRNGGAIYVNAESNVTIAGESVLAGNVANADGGAVYVQGRLKSNFNQKKSVLTVKDNAVITNNRSENDKSAIHPQVRPDTNKDVNWKQFGGGGGGILSKDETVIDGAQLTGNYASDGGGALLITGHGVYTGAFKQYVYPLLKMETGVVASNYAGTSEGGGICATTDKNSYISSGYLTNNVTDTDFDYGGGGLFLPSATHGKETGVTVRYPLVTGNTARGFGGGVGVCTNGVVVTSDAAIFDNTALQKNATTNPNEYGDQWAFDFETYKLKIEDNASDDFFCAKESTVFNAMLGGGYHRWTGYTNGTITYVPDREYKGTLSAWRDRGWENGVNRTETGLTLDGKDLGKVTNVLFDPQTKEAEIYIPALHAGNGDFKDYYVTIEVKKKVNDTYPKGKWSGKVESCREGSNSTAEFKNYFLKLDTSAKAPGTQVLVPFDGDPQKLVASTRTESEQEYLIYHVTDPDKFPKYENAMLKANRFTALKANPFPGDKEKAIGKAVLFVTGNYSNTNGGGMACNDRIVVGRDPEIPDNPDESNPEEPKNHTAALTLTKSLDKFDAASGSATAVFNVTGYIDKISAEKKVKDLMVYANTIGFTFNAATGEQSLTEQLTNLPEGYYVIEEAFYSGDGFETKANRWAGWVKFDPAENSTDEVPVTTPVEVSFENTFDDEDKNFGTGVVNKYADENGTLTWAPDSNYNARQQALEEGR</sequence>
<feature type="compositionally biased region" description="Acidic residues" evidence="1">
    <location>
        <begin position="145"/>
        <end position="160"/>
    </location>
</feature>
<keyword evidence="3" id="KW-1185">Reference proteome</keyword>
<reference evidence="2 3" key="1">
    <citation type="journal article" date="2019" name="Microbiol. Resour. Announc.">
        <title>Draft Genome Sequences of Type Strains of Gordonibacter faecihominis, Paraeggerthella hongkongensis, Parvibacter caecicola,Slackia equolifaciens, Slackia faecicanis, and Slackia isoflavoniconvertens.</title>
        <authorList>
            <person name="Danylec N."/>
            <person name="Stoll D.A."/>
            <person name="Dotsch A."/>
            <person name="Huch M."/>
        </authorList>
    </citation>
    <scope>NUCLEOTIDE SEQUENCE [LARGE SCALE GENOMIC DNA]</scope>
    <source>
        <strain evidence="2 3">DSM 18785</strain>
    </source>
</reference>
<dbReference type="AlphaFoldDB" id="A0A3N0ANK6"/>
<protein>
    <recommendedName>
        <fullName evidence="4">Prealbumin-like fold domain-containing protein</fullName>
    </recommendedName>
</protein>
<accession>A0A3N0ANK6</accession>
<feature type="compositionally biased region" description="Polar residues" evidence="1">
    <location>
        <begin position="111"/>
        <end position="122"/>
    </location>
</feature>
<evidence type="ECO:0008006" key="4">
    <source>
        <dbReference type="Google" id="ProtNLM"/>
    </source>
</evidence>
<dbReference type="SUPFAM" id="SSF51126">
    <property type="entry name" value="Pectin lyase-like"/>
    <property type="match status" value="1"/>
</dbReference>
<dbReference type="Gene3D" id="2.160.20.20">
    <property type="match status" value="1"/>
</dbReference>
<dbReference type="RefSeq" id="WP_117284157.1">
    <property type="nucleotide sequence ID" value="NZ_JAMTCE010000022.1"/>
</dbReference>
<comment type="caution">
    <text evidence="2">The sequence shown here is derived from an EMBL/GenBank/DDBJ whole genome shotgun (WGS) entry which is preliminary data.</text>
</comment>
<gene>
    <name evidence="2" type="ORF">DMP10_11475</name>
</gene>
<feature type="compositionally biased region" description="Acidic residues" evidence="1">
    <location>
        <begin position="1071"/>
        <end position="1080"/>
    </location>
</feature>
<dbReference type="Proteomes" id="UP000278327">
    <property type="component" value="Unassembled WGS sequence"/>
</dbReference>
<proteinExistence type="predicted"/>
<feature type="region of interest" description="Disordered" evidence="1">
    <location>
        <begin position="102"/>
        <end position="175"/>
    </location>
</feature>
<dbReference type="InterPro" id="IPR006626">
    <property type="entry name" value="PbH1"/>
</dbReference>
<dbReference type="InterPro" id="IPR012332">
    <property type="entry name" value="Autotransporter_pectin_lyase_C"/>
</dbReference>
<evidence type="ECO:0000313" key="3">
    <source>
        <dbReference type="Proteomes" id="UP000278327"/>
    </source>
</evidence>
<dbReference type="SMART" id="SM00710">
    <property type="entry name" value="PbH1"/>
    <property type="match status" value="5"/>
</dbReference>
<dbReference type="InterPro" id="IPR011050">
    <property type="entry name" value="Pectin_lyase_fold/virulence"/>
</dbReference>
<name>A0A3N0ANK6_9ACTN</name>
<evidence type="ECO:0000313" key="2">
    <source>
        <dbReference type="EMBL" id="RNL36081.1"/>
    </source>
</evidence>
<organism evidence="2 3">
    <name type="scientific">Adlercreutzia equolifaciens subsp. celatus DSM 18785</name>
    <dbReference type="NCBI Taxonomy" id="1121021"/>
    <lineage>
        <taxon>Bacteria</taxon>
        <taxon>Bacillati</taxon>
        <taxon>Actinomycetota</taxon>
        <taxon>Coriobacteriia</taxon>
        <taxon>Eggerthellales</taxon>
        <taxon>Eggerthellaceae</taxon>
        <taxon>Adlercreutzia</taxon>
    </lineage>
</organism>
<evidence type="ECO:0000256" key="1">
    <source>
        <dbReference type="SAM" id="MobiDB-lite"/>
    </source>
</evidence>